<dbReference type="Gene3D" id="1.20.1640.10">
    <property type="entry name" value="Multidrug efflux transporter AcrB transmembrane domain"/>
    <property type="match status" value="2"/>
</dbReference>
<evidence type="ECO:0000256" key="4">
    <source>
        <dbReference type="ARBA" id="ARBA00022989"/>
    </source>
</evidence>
<evidence type="ECO:0000259" key="7">
    <source>
        <dbReference type="Pfam" id="PF03176"/>
    </source>
</evidence>
<evidence type="ECO:0000313" key="8">
    <source>
        <dbReference type="EMBL" id="VVE41170.1"/>
    </source>
</evidence>
<dbReference type="Proteomes" id="UP000334380">
    <property type="component" value="Unassembled WGS sequence"/>
</dbReference>
<evidence type="ECO:0000256" key="3">
    <source>
        <dbReference type="ARBA" id="ARBA00022692"/>
    </source>
</evidence>
<dbReference type="SUPFAM" id="SSF82866">
    <property type="entry name" value="Multidrug efflux transporter AcrB transmembrane domain"/>
    <property type="match status" value="2"/>
</dbReference>
<dbReference type="InterPro" id="IPR017841">
    <property type="entry name" value="Hopanoid_biosynth_HpnN"/>
</dbReference>
<evidence type="ECO:0000256" key="5">
    <source>
        <dbReference type="ARBA" id="ARBA00023136"/>
    </source>
</evidence>
<protein>
    <submittedName>
        <fullName evidence="8">RND transporter</fullName>
    </submittedName>
</protein>
<feature type="transmembrane region" description="Helical" evidence="6">
    <location>
        <begin position="401"/>
        <end position="421"/>
    </location>
</feature>
<organism evidence="8 9">
    <name type="scientific">Pandoraea terrigena</name>
    <dbReference type="NCBI Taxonomy" id="2508292"/>
    <lineage>
        <taxon>Bacteria</taxon>
        <taxon>Pseudomonadati</taxon>
        <taxon>Pseudomonadota</taxon>
        <taxon>Betaproteobacteria</taxon>
        <taxon>Burkholderiales</taxon>
        <taxon>Burkholderiaceae</taxon>
        <taxon>Pandoraea</taxon>
    </lineage>
</organism>
<evidence type="ECO:0000313" key="9">
    <source>
        <dbReference type="Proteomes" id="UP000334380"/>
    </source>
</evidence>
<feature type="transmembrane region" description="Helical" evidence="6">
    <location>
        <begin position="805"/>
        <end position="825"/>
    </location>
</feature>
<feature type="transmembrane region" description="Helical" evidence="6">
    <location>
        <begin position="349"/>
        <end position="370"/>
    </location>
</feature>
<dbReference type="EMBL" id="CABPRU010000013">
    <property type="protein sequence ID" value="VVE41170.1"/>
    <property type="molecule type" value="Genomic_DNA"/>
</dbReference>
<feature type="transmembrane region" description="Helical" evidence="6">
    <location>
        <begin position="837"/>
        <end position="857"/>
    </location>
</feature>
<feature type="transmembrane region" description="Helical" evidence="6">
    <location>
        <begin position="745"/>
        <end position="766"/>
    </location>
</feature>
<keyword evidence="9" id="KW-1185">Reference proteome</keyword>
<evidence type="ECO:0000256" key="6">
    <source>
        <dbReference type="SAM" id="Phobius"/>
    </source>
</evidence>
<gene>
    <name evidence="8" type="ORF">PTE31013_04186</name>
</gene>
<dbReference type="InterPro" id="IPR004869">
    <property type="entry name" value="MMPL_dom"/>
</dbReference>
<proteinExistence type="predicted"/>
<dbReference type="GO" id="GO:0005886">
    <property type="term" value="C:plasma membrane"/>
    <property type="evidence" value="ECO:0007669"/>
    <property type="project" value="UniProtKB-SubCell"/>
</dbReference>
<reference evidence="8 9" key="1">
    <citation type="submission" date="2019-08" db="EMBL/GenBank/DDBJ databases">
        <authorList>
            <person name="Peeters C."/>
        </authorList>
    </citation>
    <scope>NUCLEOTIDE SEQUENCE [LARGE SCALE GENOMIC DNA]</scope>
    <source>
        <strain evidence="8 9">LMG 31013</strain>
    </source>
</reference>
<feature type="domain" description="Membrane transport protein MMPL" evidence="7">
    <location>
        <begin position="682"/>
        <end position="889"/>
    </location>
</feature>
<dbReference type="NCBIfam" id="TIGR03480">
    <property type="entry name" value="HpnN"/>
    <property type="match status" value="1"/>
</dbReference>
<comment type="subcellular location">
    <subcellularLocation>
        <location evidence="1">Cell membrane</location>
        <topology evidence="1">Multi-pass membrane protein</topology>
    </subcellularLocation>
</comment>
<feature type="transmembrane region" description="Helical" evidence="6">
    <location>
        <begin position="869"/>
        <end position="888"/>
    </location>
</feature>
<keyword evidence="5 6" id="KW-0472">Membrane</keyword>
<evidence type="ECO:0000256" key="1">
    <source>
        <dbReference type="ARBA" id="ARBA00004651"/>
    </source>
</evidence>
<feature type="transmembrane region" description="Helical" evidence="6">
    <location>
        <begin position="322"/>
        <end position="343"/>
    </location>
</feature>
<accession>A0A5E4XXV1</accession>
<dbReference type="InterPro" id="IPR050545">
    <property type="entry name" value="Mycobact_MmpL"/>
</dbReference>
<evidence type="ECO:0000256" key="2">
    <source>
        <dbReference type="ARBA" id="ARBA00022475"/>
    </source>
</evidence>
<dbReference type="PANTHER" id="PTHR33406">
    <property type="entry name" value="MEMBRANE PROTEIN MJ1562-RELATED"/>
    <property type="match status" value="1"/>
</dbReference>
<keyword evidence="4 6" id="KW-1133">Transmembrane helix</keyword>
<dbReference type="PANTHER" id="PTHR33406:SF13">
    <property type="entry name" value="MEMBRANE PROTEIN YDFJ"/>
    <property type="match status" value="1"/>
</dbReference>
<feature type="transmembrane region" description="Helical" evidence="6">
    <location>
        <begin position="41"/>
        <end position="60"/>
    </location>
</feature>
<sequence>MTFRERLERGGRGEDTSTLFRNRYMLTSLVVRIVRFSAKHAYPVIVASLLLVIASGVYVAKHFAINTDISGLIDLNTPAAERGRAIERAFPQKSDLTLAVVQAPAAEFADRAAAELAARLATETDVFRAVSRPGAGAFFAHNALLFAPLDDVTSLTGKLDDAKPLLNRLAQDPSLAGLSNLLSVTLQTPLLTGQVKLPDMARLLGDAADTTEAVLAGRPAAMSWRALVAPDTVARSYVQVQPVLDYAALEAGANAATRIRAAVAELKLGERYGATVRLTGARPLSDEEFASVRQDAGANAVVTLLAVLVVLWLAVRSGKMILAVFITLLAGLVVTFALGLMMVGALNMISVAFAVLFVGIGVDFGIQFGVRYREERHRLERDTEASGDEALHGALTRAGRVIAMPLSLAAAATAASFFSFLPTDYRGVSELGLIAGVGILCVAFPSAITLLPALISVFKPKGEPSPPGFRSLGRVDDFTEKHRKPLLYGTLALVVAGLPLLGHLHFDFNPLHLKDPKTESMATLMDLANSPEAGVNDVQLLAPTLAAADADAAKLRAVPEIGRVVTLTTFLPADQPAKLALIGTAAESLLPVLSQTPLAPVADAARVSALKTAAGQLEDAALDHPGDGAKPAQRLAAALRKLAAADAATRDRADRAIAEPLKLALGQLRDALQPHAVTRDSLPKDIASQWVAADGRALVNISPHVAKGADPSDDVMLRKFSAAVLATTPDAVGGPISILRSADTIIRAFFEAGALALLSITVLLWLALRNFGDVLRTLVPLLVSAGVTLELSVLIGLPLNFANIIALPLLLGVGVAFKIYYVIAWRHGQTRLLASGLTQAIVLSAATTGIAFGSLWLSHHPGTSSMGKLLALSLVCTLIGAVFFQPVLMGKPRKTAAPPRQA</sequence>
<feature type="transmembrane region" description="Helical" evidence="6">
    <location>
        <begin position="486"/>
        <end position="506"/>
    </location>
</feature>
<feature type="domain" description="Membrane transport protein MMPL" evidence="7">
    <location>
        <begin position="225"/>
        <end position="460"/>
    </location>
</feature>
<dbReference type="AlphaFoldDB" id="A0A5E4XXV1"/>
<keyword evidence="3 6" id="KW-0812">Transmembrane</keyword>
<dbReference type="Pfam" id="PF03176">
    <property type="entry name" value="MMPL"/>
    <property type="match status" value="2"/>
</dbReference>
<name>A0A5E4XXV1_9BURK</name>
<feature type="transmembrane region" description="Helical" evidence="6">
    <location>
        <begin position="778"/>
        <end position="799"/>
    </location>
</feature>
<feature type="transmembrane region" description="Helical" evidence="6">
    <location>
        <begin position="433"/>
        <end position="455"/>
    </location>
</feature>
<keyword evidence="2" id="KW-1003">Cell membrane</keyword>
<feature type="transmembrane region" description="Helical" evidence="6">
    <location>
        <begin position="296"/>
        <end position="315"/>
    </location>
</feature>